<protein>
    <recommendedName>
        <fullName evidence="3">YqhG</fullName>
    </recommendedName>
</protein>
<dbReference type="Pfam" id="PF11079">
    <property type="entry name" value="YqhG"/>
    <property type="match status" value="1"/>
</dbReference>
<proteinExistence type="predicted"/>
<dbReference type="RefSeq" id="WP_061948764.1">
    <property type="nucleotide sequence ID" value="NZ_LTAO01000013.1"/>
</dbReference>
<name>A0A161PEJ6_9BACI</name>
<comment type="caution">
    <text evidence="1">The sequence shown here is derived from an EMBL/GenBank/DDBJ whole genome shotgun (WGS) entry which is preliminary data.</text>
</comment>
<organism evidence="1 2">
    <name type="scientific">Alkalihalobacillus trypoxylicola</name>
    <dbReference type="NCBI Taxonomy" id="519424"/>
    <lineage>
        <taxon>Bacteria</taxon>
        <taxon>Bacillati</taxon>
        <taxon>Bacillota</taxon>
        <taxon>Bacilli</taxon>
        <taxon>Bacillales</taxon>
        <taxon>Bacillaceae</taxon>
        <taxon>Alkalihalobacillus</taxon>
    </lineage>
</organism>
<dbReference type="OrthoDB" id="2433584at2"/>
<sequence>MKQPLLHNFIVNYFNANDCQVLEQSHAHVTIQLTPEMDKLIMNRPFYWHYLEKTGGVPNPMSITFITNHNQISEDFKGEIIHFGAPRLHQLFRTTRELGGYIRIYEQLQVTSQNLHPLQPWLGLNIKVSFCSDRKKEILLSLGLNLINGQIVPQFMEKLHTLTLTPKLPDMCFTMTPIITLSSGIKRLNKIVETFVENEDTSWAEEAQARWQEELALLESFYEDLEEKPESYFVEKQALKELYSPSIHIEIINGGMFYLKQNQYQS</sequence>
<gene>
    <name evidence="1" type="ORF">AZF04_18455</name>
</gene>
<evidence type="ECO:0000313" key="2">
    <source>
        <dbReference type="Proteomes" id="UP000075806"/>
    </source>
</evidence>
<dbReference type="InterPro" id="IPR024562">
    <property type="entry name" value="YqhG"/>
</dbReference>
<dbReference type="Proteomes" id="UP000075806">
    <property type="component" value="Unassembled WGS sequence"/>
</dbReference>
<evidence type="ECO:0000313" key="1">
    <source>
        <dbReference type="EMBL" id="KYG30979.1"/>
    </source>
</evidence>
<accession>A0A161PEJ6</accession>
<dbReference type="STRING" id="519424.AZF04_18455"/>
<dbReference type="EMBL" id="LTAO01000013">
    <property type="protein sequence ID" value="KYG30979.1"/>
    <property type="molecule type" value="Genomic_DNA"/>
</dbReference>
<keyword evidence="2" id="KW-1185">Reference proteome</keyword>
<dbReference type="AlphaFoldDB" id="A0A161PEJ6"/>
<reference evidence="1" key="1">
    <citation type="submission" date="2016-02" db="EMBL/GenBank/DDBJ databases">
        <title>Genome sequence of Bacillus trypoxylicola KCTC 13244(T).</title>
        <authorList>
            <person name="Jeong H."/>
            <person name="Park S.-H."/>
            <person name="Choi S.-K."/>
        </authorList>
    </citation>
    <scope>NUCLEOTIDE SEQUENCE [LARGE SCALE GENOMIC DNA]</scope>
    <source>
        <strain evidence="1">KCTC 13244</strain>
    </source>
</reference>
<evidence type="ECO:0008006" key="3">
    <source>
        <dbReference type="Google" id="ProtNLM"/>
    </source>
</evidence>